<dbReference type="AlphaFoldDB" id="A0AAE0BQJ1"/>
<reference evidence="2 3" key="1">
    <citation type="journal article" date="2015" name="Genome Biol. Evol.">
        <title>Comparative Genomics of a Bacterivorous Green Alga Reveals Evolutionary Causalities and Consequences of Phago-Mixotrophic Mode of Nutrition.</title>
        <authorList>
            <person name="Burns J.A."/>
            <person name="Paasch A."/>
            <person name="Narechania A."/>
            <person name="Kim E."/>
        </authorList>
    </citation>
    <scope>NUCLEOTIDE SEQUENCE [LARGE SCALE GENOMIC DNA]</scope>
    <source>
        <strain evidence="2 3">PLY_AMNH</strain>
    </source>
</reference>
<protein>
    <submittedName>
        <fullName evidence="2">Uncharacterized protein</fullName>
    </submittedName>
</protein>
<feature type="region of interest" description="Disordered" evidence="1">
    <location>
        <begin position="1"/>
        <end position="23"/>
    </location>
</feature>
<keyword evidence="3" id="KW-1185">Reference proteome</keyword>
<comment type="caution">
    <text evidence="2">The sequence shown here is derived from an EMBL/GenBank/DDBJ whole genome shotgun (WGS) entry which is preliminary data.</text>
</comment>
<dbReference type="Proteomes" id="UP001190700">
    <property type="component" value="Unassembled WGS sequence"/>
</dbReference>
<accession>A0AAE0BQJ1</accession>
<dbReference type="CDD" id="cd00024">
    <property type="entry name" value="CD_CSD"/>
    <property type="match status" value="1"/>
</dbReference>
<gene>
    <name evidence="2" type="ORF">CYMTET_49305</name>
</gene>
<name>A0AAE0BQJ1_9CHLO</name>
<sequence>MGRKRGPGPSAKPTKRGRSVSGPVKLLAQGKGLIKRTQKRPFDNAGNDDYEYGVDKIVDERTSYGTQQYRISWFVDDGNPLGDEHDTFEPVAICLMRRVPLSYWSGRMLGALQKSTNECTLEHIMMASVNTHE</sequence>
<evidence type="ECO:0000256" key="1">
    <source>
        <dbReference type="SAM" id="MobiDB-lite"/>
    </source>
</evidence>
<evidence type="ECO:0000313" key="3">
    <source>
        <dbReference type="Proteomes" id="UP001190700"/>
    </source>
</evidence>
<organism evidence="2 3">
    <name type="scientific">Cymbomonas tetramitiformis</name>
    <dbReference type="NCBI Taxonomy" id="36881"/>
    <lineage>
        <taxon>Eukaryota</taxon>
        <taxon>Viridiplantae</taxon>
        <taxon>Chlorophyta</taxon>
        <taxon>Pyramimonadophyceae</taxon>
        <taxon>Pyramimonadales</taxon>
        <taxon>Pyramimonadaceae</taxon>
        <taxon>Cymbomonas</taxon>
    </lineage>
</organism>
<evidence type="ECO:0000313" key="2">
    <source>
        <dbReference type="EMBL" id="KAK3240887.1"/>
    </source>
</evidence>
<dbReference type="EMBL" id="LGRX02033522">
    <property type="protein sequence ID" value="KAK3240887.1"/>
    <property type="molecule type" value="Genomic_DNA"/>
</dbReference>
<proteinExistence type="predicted"/>